<proteinExistence type="predicted"/>
<reference evidence="1" key="2">
    <citation type="submission" date="2020-09" db="EMBL/GenBank/DDBJ databases">
        <authorList>
            <person name="Sun Q."/>
            <person name="Sedlacek I."/>
        </authorList>
    </citation>
    <scope>NUCLEOTIDE SEQUENCE</scope>
    <source>
        <strain evidence="1">CCM 8606</strain>
    </source>
</reference>
<name>A0A8J3AKT5_9BIFI</name>
<reference evidence="1" key="1">
    <citation type="journal article" date="2014" name="Int. J. Syst. Evol. Microbiol.">
        <title>Complete genome sequence of Corynebacterium casei LMG S-19264T (=DSM 44701T), isolated from a smear-ripened cheese.</title>
        <authorList>
            <consortium name="US DOE Joint Genome Institute (JGI-PGF)"/>
            <person name="Walter F."/>
            <person name="Albersmeier A."/>
            <person name="Kalinowski J."/>
            <person name="Ruckert C."/>
        </authorList>
    </citation>
    <scope>NUCLEOTIDE SEQUENCE</scope>
    <source>
        <strain evidence="1">CCM 8606</strain>
    </source>
</reference>
<dbReference type="AlphaFoldDB" id="A0A8J3AKT5"/>
<accession>A0A8J3AKT5</accession>
<gene>
    <name evidence="1" type="ORF">GCM10007377_15850</name>
</gene>
<dbReference type="EMBL" id="BMDH01000006">
    <property type="protein sequence ID" value="GGI15428.1"/>
    <property type="molecule type" value="Genomic_DNA"/>
</dbReference>
<organism evidence="1 2">
    <name type="scientific">Galliscardovia ingluviei</name>
    <dbReference type="NCBI Taxonomy" id="1769422"/>
    <lineage>
        <taxon>Bacteria</taxon>
        <taxon>Bacillati</taxon>
        <taxon>Actinomycetota</taxon>
        <taxon>Actinomycetes</taxon>
        <taxon>Bifidobacteriales</taxon>
        <taxon>Bifidobacteriaceae</taxon>
        <taxon>Galliscardovia</taxon>
    </lineage>
</organism>
<protein>
    <submittedName>
        <fullName evidence="1">Uncharacterized protein</fullName>
    </submittedName>
</protein>
<evidence type="ECO:0000313" key="1">
    <source>
        <dbReference type="EMBL" id="GGI15428.1"/>
    </source>
</evidence>
<keyword evidence="2" id="KW-1185">Reference proteome</keyword>
<sequence length="66" mass="7347">MLCDVHAELFGFGIEFLLKVLLELKVELMGECAVYGYFLGDVSYAVRVEYEVGVAVVVFDYSNIGC</sequence>
<dbReference type="Proteomes" id="UP000619536">
    <property type="component" value="Unassembled WGS sequence"/>
</dbReference>
<evidence type="ECO:0000313" key="2">
    <source>
        <dbReference type="Proteomes" id="UP000619536"/>
    </source>
</evidence>
<comment type="caution">
    <text evidence="1">The sequence shown here is derived from an EMBL/GenBank/DDBJ whole genome shotgun (WGS) entry which is preliminary data.</text>
</comment>